<evidence type="ECO:0000313" key="16">
    <source>
        <dbReference type="Proteomes" id="UP000199392"/>
    </source>
</evidence>
<dbReference type="GO" id="GO:0042121">
    <property type="term" value="P:alginic acid biosynthetic process"/>
    <property type="evidence" value="ECO:0007669"/>
    <property type="project" value="UniProtKB-KW"/>
</dbReference>
<evidence type="ECO:0000256" key="8">
    <source>
        <dbReference type="ARBA" id="ARBA00022841"/>
    </source>
</evidence>
<dbReference type="PIRSF" id="PIRSF500217">
    <property type="entry name" value="AlgI"/>
    <property type="match status" value="1"/>
</dbReference>
<evidence type="ECO:0000256" key="9">
    <source>
        <dbReference type="ARBA" id="ARBA00022989"/>
    </source>
</evidence>
<proteinExistence type="inferred from homology"/>
<dbReference type="Proteomes" id="UP000199392">
    <property type="component" value="Unassembled WGS sequence"/>
</dbReference>
<reference evidence="16" key="1">
    <citation type="submission" date="2016-10" db="EMBL/GenBank/DDBJ databases">
        <authorList>
            <person name="Varghese N."/>
            <person name="Submissions S."/>
        </authorList>
    </citation>
    <scope>NUCLEOTIDE SEQUENCE [LARGE SCALE GENOMIC DNA]</scope>
    <source>
        <strain evidence="16">DSM 26894</strain>
    </source>
</reference>
<dbReference type="EMBL" id="FOZW01000005">
    <property type="protein sequence ID" value="SFS80711.1"/>
    <property type="molecule type" value="Genomic_DNA"/>
</dbReference>
<comment type="subcellular location">
    <subcellularLocation>
        <location evidence="1">Cell membrane</location>
        <topology evidence="1">Multi-pass membrane protein</topology>
    </subcellularLocation>
</comment>
<dbReference type="PANTHER" id="PTHR13285:SF23">
    <property type="entry name" value="TEICHOIC ACID D-ALANYLTRANSFERASE"/>
    <property type="match status" value="1"/>
</dbReference>
<dbReference type="AlphaFoldDB" id="A0A1I6SUV5"/>
<evidence type="ECO:0000256" key="4">
    <source>
        <dbReference type="ARBA" id="ARBA00016084"/>
    </source>
</evidence>
<dbReference type="Pfam" id="PF03062">
    <property type="entry name" value="MBOAT"/>
    <property type="match status" value="1"/>
</dbReference>
<gene>
    <name evidence="15" type="ORF">SAMN04488050_10574</name>
</gene>
<dbReference type="GO" id="GO:0016746">
    <property type="term" value="F:acyltransferase activity"/>
    <property type="evidence" value="ECO:0007669"/>
    <property type="project" value="UniProtKB-KW"/>
</dbReference>
<dbReference type="PIRSF" id="PIRSF016636">
    <property type="entry name" value="AlgI_DltB"/>
    <property type="match status" value="1"/>
</dbReference>
<evidence type="ECO:0000256" key="7">
    <source>
        <dbReference type="ARBA" id="ARBA00022692"/>
    </source>
</evidence>
<keyword evidence="7 14" id="KW-0812">Transmembrane</keyword>
<evidence type="ECO:0000256" key="12">
    <source>
        <dbReference type="ARBA" id="ARBA00031030"/>
    </source>
</evidence>
<evidence type="ECO:0000256" key="1">
    <source>
        <dbReference type="ARBA" id="ARBA00004651"/>
    </source>
</evidence>
<dbReference type="PANTHER" id="PTHR13285">
    <property type="entry name" value="ACYLTRANSFERASE"/>
    <property type="match status" value="1"/>
</dbReference>
<evidence type="ECO:0000256" key="10">
    <source>
        <dbReference type="ARBA" id="ARBA00023136"/>
    </source>
</evidence>
<keyword evidence="6 13" id="KW-0808">Transferase</keyword>
<evidence type="ECO:0000256" key="6">
    <source>
        <dbReference type="ARBA" id="ARBA00022679"/>
    </source>
</evidence>
<organism evidence="15 16">
    <name type="scientific">Alloyangia pacifica</name>
    <dbReference type="NCBI Taxonomy" id="311180"/>
    <lineage>
        <taxon>Bacteria</taxon>
        <taxon>Pseudomonadati</taxon>
        <taxon>Pseudomonadota</taxon>
        <taxon>Alphaproteobacteria</taxon>
        <taxon>Rhodobacterales</taxon>
        <taxon>Roseobacteraceae</taxon>
        <taxon>Alloyangia</taxon>
    </lineage>
</organism>
<dbReference type="InterPro" id="IPR051085">
    <property type="entry name" value="MB_O-acyltransferase"/>
</dbReference>
<sequence length="492" mass="54815">MVFASETFLFLFLPLFLVAYYLTPSKGRNLTILLGSYGFYGWWRIDFLFLLIATTVFTWICGRMVDKRRDEGRAKPWLVLGLVGNLGVLGIFKYLGFFMDSLTGAFGTTPDQIGFHWQIILPIGVSFYVFQSISYLVDVWRKDAPADTGLIDFAAFIALFPQLIAGPILRFKDLADQFRDRRHTSEMFTDGMARFVIGLSKKVLLADAVAPLADLAFNNPDPASPLAWLGAVAYMLQLYFDFSGYSDMAIGLGMMMGFRFTENFATPYISRSITEFWRRWHISLSVWLRDYLYIPLGGNRHGTARTYFNLWIVMVLGGMWHGANWTFLVWGVWHGTWLALERARFVPRGDGPLSLARTLLVVLIGWVFFRAADMGQALDVFAGMVGLHGMVMPFDIAVQIRTEQLIFLCIALLIAAFEPRLNLWVRSIWASAPGGTMGGGAPEVAGSGGAASVASTNTLGAVLSSLVIAVLLVACVLRIAEASSTPFLYFQF</sequence>
<protein>
    <recommendedName>
        <fullName evidence="4">Probable alginate O-acetylase AlgI</fullName>
    </recommendedName>
    <alternativeName>
        <fullName evidence="12">Alginate biosynthesis protein AlgI</fullName>
    </alternativeName>
</protein>
<feature type="transmembrane region" description="Helical" evidence="14">
    <location>
        <begin position="115"/>
        <end position="137"/>
    </location>
</feature>
<dbReference type="InterPro" id="IPR004299">
    <property type="entry name" value="MBOAT_fam"/>
</dbReference>
<evidence type="ECO:0000256" key="5">
    <source>
        <dbReference type="ARBA" id="ARBA00022475"/>
    </source>
</evidence>
<comment type="similarity">
    <text evidence="3 13">Belongs to the membrane-bound acyltransferase family.</text>
</comment>
<feature type="transmembrane region" description="Helical" evidence="14">
    <location>
        <begin position="149"/>
        <end position="169"/>
    </location>
</feature>
<evidence type="ECO:0000256" key="13">
    <source>
        <dbReference type="PIRNR" id="PIRNR016636"/>
    </source>
</evidence>
<evidence type="ECO:0000256" key="11">
    <source>
        <dbReference type="ARBA" id="ARBA00023315"/>
    </source>
</evidence>
<keyword evidence="5 13" id="KW-1003">Cell membrane</keyword>
<name>A0A1I6SUV5_9RHOB</name>
<accession>A0A1I6SUV5</accession>
<feature type="transmembrane region" description="Helical" evidence="14">
    <location>
        <begin position="459"/>
        <end position="480"/>
    </location>
</feature>
<feature type="transmembrane region" description="Helical" evidence="14">
    <location>
        <begin position="43"/>
        <end position="65"/>
    </location>
</feature>
<keyword evidence="9 14" id="KW-1133">Transmembrane helix</keyword>
<feature type="transmembrane region" description="Helical" evidence="14">
    <location>
        <begin position="77"/>
        <end position="95"/>
    </location>
</feature>
<dbReference type="InterPro" id="IPR024194">
    <property type="entry name" value="Ac/AlaTfrase_AlgI/DltB"/>
</dbReference>
<comment type="pathway">
    <text evidence="2">Glycan biosynthesis; alginate biosynthesis.</text>
</comment>
<feature type="transmembrane region" description="Helical" evidence="14">
    <location>
        <begin position="7"/>
        <end position="23"/>
    </location>
</feature>
<keyword evidence="10 13" id="KW-0472">Membrane</keyword>
<dbReference type="InterPro" id="IPR028362">
    <property type="entry name" value="AlgI"/>
</dbReference>
<feature type="transmembrane region" description="Helical" evidence="14">
    <location>
        <begin position="226"/>
        <end position="246"/>
    </location>
</feature>
<dbReference type="RefSeq" id="WP_092424220.1">
    <property type="nucleotide sequence ID" value="NZ_FNCL01000005.1"/>
</dbReference>
<evidence type="ECO:0000256" key="3">
    <source>
        <dbReference type="ARBA" id="ARBA00010323"/>
    </source>
</evidence>
<evidence type="ECO:0000256" key="2">
    <source>
        <dbReference type="ARBA" id="ARBA00005182"/>
    </source>
</evidence>
<dbReference type="GO" id="GO:0005886">
    <property type="term" value="C:plasma membrane"/>
    <property type="evidence" value="ECO:0007669"/>
    <property type="project" value="UniProtKB-SubCell"/>
</dbReference>
<feature type="transmembrane region" description="Helical" evidence="14">
    <location>
        <begin position="310"/>
        <end position="333"/>
    </location>
</feature>
<keyword evidence="16" id="KW-1185">Reference proteome</keyword>
<dbReference type="STRING" id="311180.SAMN04488050_10574"/>
<evidence type="ECO:0000256" key="14">
    <source>
        <dbReference type="SAM" id="Phobius"/>
    </source>
</evidence>
<feature type="transmembrane region" description="Helical" evidence="14">
    <location>
        <begin position="353"/>
        <end position="371"/>
    </location>
</feature>
<evidence type="ECO:0000313" key="15">
    <source>
        <dbReference type="EMBL" id="SFS80711.1"/>
    </source>
</evidence>
<dbReference type="OrthoDB" id="139172at2"/>
<keyword evidence="8" id="KW-0016">Alginate biosynthesis</keyword>
<keyword evidence="11 13" id="KW-0012">Acyltransferase</keyword>